<evidence type="ECO:0000256" key="1">
    <source>
        <dbReference type="ARBA" id="ARBA00025758"/>
    </source>
</evidence>
<reference evidence="2 3" key="1">
    <citation type="submission" date="2017-10" db="EMBL/GenBank/DDBJ databases">
        <title>Development of genomic resources for the powdery mildew, Erysiphe pulchra.</title>
        <authorList>
            <person name="Wadl P.A."/>
            <person name="Mack B.M."/>
            <person name="Moore G."/>
            <person name="Beltz S.B."/>
        </authorList>
    </citation>
    <scope>NUCLEOTIDE SEQUENCE [LARGE SCALE GENOMIC DNA]</scope>
    <source>
        <strain evidence="2">Cflorida</strain>
    </source>
</reference>
<dbReference type="Pfam" id="PF04938">
    <property type="entry name" value="SIP1"/>
    <property type="match status" value="1"/>
</dbReference>
<dbReference type="GO" id="GO:0000387">
    <property type="term" value="P:spliceosomal snRNP assembly"/>
    <property type="evidence" value="ECO:0007669"/>
    <property type="project" value="InterPro"/>
</dbReference>
<dbReference type="PANTHER" id="PTHR12794:SF0">
    <property type="entry name" value="GEM-ASSOCIATED PROTEIN 2"/>
    <property type="match status" value="1"/>
</dbReference>
<protein>
    <submittedName>
        <fullName evidence="2">Uncharacterized protein</fullName>
    </submittedName>
</protein>
<proteinExistence type="inferred from homology"/>
<keyword evidence="3" id="KW-1185">Reference proteome</keyword>
<dbReference type="InterPro" id="IPR035426">
    <property type="entry name" value="Gemin2/Brr1"/>
</dbReference>
<name>A0A2S4Q0B5_9PEZI</name>
<dbReference type="AlphaFoldDB" id="A0A2S4Q0B5"/>
<dbReference type="EMBL" id="PEDP01000077">
    <property type="protein sequence ID" value="POS87733.1"/>
    <property type="molecule type" value="Genomic_DNA"/>
</dbReference>
<dbReference type="Gene3D" id="1.20.58.1070">
    <property type="match status" value="1"/>
</dbReference>
<evidence type="ECO:0000313" key="2">
    <source>
        <dbReference type="EMBL" id="POS87733.1"/>
    </source>
</evidence>
<dbReference type="GO" id="GO:0032797">
    <property type="term" value="C:SMN complex"/>
    <property type="evidence" value="ECO:0007669"/>
    <property type="project" value="TreeGrafter"/>
</dbReference>
<sequence length="463" mass="51377">MSSSTSRKRGAESPKSIYSIKSRCRPVIEGRVDSLHGQRSALPGLDGEITLIGSDGEFSEDGENNSNNALAYLAAVRQEAIGIPTVLYAPKTNDHNLIDDDFGALTSKYEDGAYLSISDLVPEIDVEYNLQESFLSILSRYQRLRNQLNQAPPEKLVSNLKPYQRTNVGPLNKDLSRWWMGHLRNANPNPVQVASMDKITVLRLLGLLSQGSMLKTSLKTSSCPSLWIWSLLARLPDRGDLSSEEIAIVRGLGKKAVSLGISLKEDPEWGICLIETESSNDSDMEKNDSSDSMVDDEFQQEQITCDNSKTNRANSPSSSCASDTQFVTQTEEIIQTPQDQQKNCESSVETLPKNDLMDSPLQDLQKDESIDSYLKTTGLQFTSKDFAAAKERVLENFCSIPNQEFVNLEPEIINTGSISDNQCYSSSKRWNAQATVDMIITIVGELYGQLDLLESRGHWDNVV</sequence>
<gene>
    <name evidence="2" type="ORF">EPUL_000778</name>
</gene>
<dbReference type="OrthoDB" id="428895at2759"/>
<organism evidence="2 3">
    <name type="scientific">Erysiphe pulchra</name>
    <dbReference type="NCBI Taxonomy" id="225359"/>
    <lineage>
        <taxon>Eukaryota</taxon>
        <taxon>Fungi</taxon>
        <taxon>Dikarya</taxon>
        <taxon>Ascomycota</taxon>
        <taxon>Pezizomycotina</taxon>
        <taxon>Leotiomycetes</taxon>
        <taxon>Erysiphales</taxon>
        <taxon>Erysiphaceae</taxon>
        <taxon>Erysiphe</taxon>
    </lineage>
</organism>
<evidence type="ECO:0000313" key="3">
    <source>
        <dbReference type="Proteomes" id="UP000237438"/>
    </source>
</evidence>
<dbReference type="PANTHER" id="PTHR12794">
    <property type="entry name" value="GEMIN2"/>
    <property type="match status" value="1"/>
</dbReference>
<accession>A0A2S4Q0B5</accession>
<dbReference type="GO" id="GO:0005634">
    <property type="term" value="C:nucleus"/>
    <property type="evidence" value="ECO:0007669"/>
    <property type="project" value="TreeGrafter"/>
</dbReference>
<comment type="similarity">
    <text evidence="1">Belongs to the gemin-2 family.</text>
</comment>
<dbReference type="Proteomes" id="UP000237438">
    <property type="component" value="Unassembled WGS sequence"/>
</dbReference>
<comment type="caution">
    <text evidence="2">The sequence shown here is derived from an EMBL/GenBank/DDBJ whole genome shotgun (WGS) entry which is preliminary data.</text>
</comment>